<comment type="cofactor">
    <cofactor evidence="1">
        <name>Zn(2+)</name>
        <dbReference type="ChEBI" id="CHEBI:29105"/>
    </cofactor>
</comment>
<dbReference type="UniPathway" id="UPA00621"/>
<evidence type="ECO:0000256" key="10">
    <source>
        <dbReference type="PIRNR" id="PIRNR010130"/>
    </source>
</evidence>
<evidence type="ECO:0000313" key="11">
    <source>
        <dbReference type="EMBL" id="OWZ83095.1"/>
    </source>
</evidence>
<keyword evidence="12" id="KW-1185">Reference proteome</keyword>
<evidence type="ECO:0000256" key="2">
    <source>
        <dbReference type="ARBA" id="ARBA00007342"/>
    </source>
</evidence>
<name>A0A226BVU6_9FIRM</name>
<dbReference type="PANTHER" id="PTHR39453:SF1">
    <property type="entry name" value="PHOSPHATE PROPANOYLTRANSFERASE"/>
    <property type="match status" value="1"/>
</dbReference>
<dbReference type="EC" id="2.3.1.222" evidence="3 10"/>
<dbReference type="OrthoDB" id="9784365at2"/>
<dbReference type="GO" id="GO:0051144">
    <property type="term" value="P:1,2-propanediol catabolic process"/>
    <property type="evidence" value="ECO:0007669"/>
    <property type="project" value="UniProtKB-UniPathway"/>
</dbReference>
<dbReference type="EMBL" id="NIQC01000027">
    <property type="protein sequence ID" value="OWZ83095.1"/>
    <property type="molecule type" value="Genomic_DNA"/>
</dbReference>
<comment type="catalytic activity">
    <reaction evidence="9 10">
        <text>propanoyl-CoA + phosphate = propanoyl phosphate + CoA</text>
        <dbReference type="Rhea" id="RHEA:28046"/>
        <dbReference type="ChEBI" id="CHEBI:43474"/>
        <dbReference type="ChEBI" id="CHEBI:57287"/>
        <dbReference type="ChEBI" id="CHEBI:57392"/>
        <dbReference type="ChEBI" id="CHEBI:58933"/>
        <dbReference type="EC" id="2.3.1.222"/>
    </reaction>
</comment>
<dbReference type="RefSeq" id="WP_089024194.1">
    <property type="nucleotide sequence ID" value="NZ_NIQC01000027.1"/>
</dbReference>
<protein>
    <recommendedName>
        <fullName evidence="4 10">Phosphate propanoyltransferase</fullName>
        <ecNumber evidence="3 10">2.3.1.222</ecNumber>
    </recommendedName>
</protein>
<dbReference type="AlphaFoldDB" id="A0A226BVU6"/>
<comment type="function">
    <text evidence="10">Involved in 1,2-propanediol (1,2-PD) degradation by catalyzing the conversion of propanoyl-CoA to propanoyl-phosphate.</text>
</comment>
<dbReference type="GO" id="GO:0046872">
    <property type="term" value="F:metal ion binding"/>
    <property type="evidence" value="ECO:0007669"/>
    <property type="project" value="UniProtKB-KW"/>
</dbReference>
<evidence type="ECO:0000256" key="7">
    <source>
        <dbReference type="ARBA" id="ARBA00022833"/>
    </source>
</evidence>
<evidence type="ECO:0000256" key="5">
    <source>
        <dbReference type="ARBA" id="ARBA00022679"/>
    </source>
</evidence>
<dbReference type="InterPro" id="IPR008300">
    <property type="entry name" value="PTAC"/>
</dbReference>
<keyword evidence="6" id="KW-0479">Metal-binding</keyword>
<comment type="pathway">
    <text evidence="10">Polyol metabolism; 1,2-propanediol degradation.</text>
</comment>
<accession>A0A226BVU6</accession>
<evidence type="ECO:0000256" key="9">
    <source>
        <dbReference type="ARBA" id="ARBA00047589"/>
    </source>
</evidence>
<gene>
    <name evidence="11" type="ORF">CDO51_10365</name>
</gene>
<evidence type="ECO:0000256" key="6">
    <source>
        <dbReference type="ARBA" id="ARBA00022723"/>
    </source>
</evidence>
<evidence type="ECO:0000256" key="3">
    <source>
        <dbReference type="ARBA" id="ARBA00012206"/>
    </source>
</evidence>
<dbReference type="PANTHER" id="PTHR39453">
    <property type="entry name" value="PHOSPHATE PROPANOYLTRANSFERASE"/>
    <property type="match status" value="1"/>
</dbReference>
<dbReference type="Pfam" id="PF06130">
    <property type="entry name" value="PTAC"/>
    <property type="match status" value="1"/>
</dbReference>
<dbReference type="Proteomes" id="UP000214588">
    <property type="component" value="Unassembled WGS sequence"/>
</dbReference>
<evidence type="ECO:0000256" key="4">
    <source>
        <dbReference type="ARBA" id="ARBA00020837"/>
    </source>
</evidence>
<organism evidence="11 12">
    <name type="scientific">Natranaerobius trueperi</name>
    <dbReference type="NCBI Taxonomy" id="759412"/>
    <lineage>
        <taxon>Bacteria</taxon>
        <taxon>Bacillati</taxon>
        <taxon>Bacillota</taxon>
        <taxon>Clostridia</taxon>
        <taxon>Natranaerobiales</taxon>
        <taxon>Natranaerobiaceae</taxon>
        <taxon>Natranaerobius</taxon>
    </lineage>
</organism>
<keyword evidence="5 10" id="KW-0808">Transferase</keyword>
<proteinExistence type="inferred from homology"/>
<dbReference type="NCBIfam" id="NF011652">
    <property type="entry name" value="PRK15070.1"/>
    <property type="match status" value="1"/>
</dbReference>
<evidence type="ECO:0000256" key="8">
    <source>
        <dbReference type="ARBA" id="ARBA00023315"/>
    </source>
</evidence>
<dbReference type="GO" id="GO:0016747">
    <property type="term" value="F:acyltransferase activity, transferring groups other than amino-acyl groups"/>
    <property type="evidence" value="ECO:0007669"/>
    <property type="project" value="InterPro"/>
</dbReference>
<comment type="similarity">
    <text evidence="2 10">Belongs to the PduL family.</text>
</comment>
<reference evidence="11 12" key="1">
    <citation type="submission" date="2017-06" db="EMBL/GenBank/DDBJ databases">
        <title>Draft Genome Sequence of Natranaerobius trueperi halophilic, alkalithermophilic bacteria from soda lakes.</title>
        <authorList>
            <person name="Zhao B."/>
        </authorList>
    </citation>
    <scope>NUCLEOTIDE SEQUENCE [LARGE SCALE GENOMIC DNA]</scope>
    <source>
        <strain evidence="11 12">DSM 18760</strain>
    </source>
</reference>
<comment type="caution">
    <text evidence="11">The sequence shown here is derived from an EMBL/GenBank/DDBJ whole genome shotgun (WGS) entry which is preliminary data.</text>
</comment>
<evidence type="ECO:0000256" key="1">
    <source>
        <dbReference type="ARBA" id="ARBA00001947"/>
    </source>
</evidence>
<dbReference type="PIRSF" id="PIRSF010130">
    <property type="entry name" value="PduL"/>
    <property type="match status" value="1"/>
</dbReference>
<keyword evidence="7" id="KW-0862">Zinc</keyword>
<evidence type="ECO:0000313" key="12">
    <source>
        <dbReference type="Proteomes" id="UP000214588"/>
    </source>
</evidence>
<sequence>MHKVTAGVSNRHLHVSQEDLENLFGEGYELTPVKDLGQPGQYAAEETVTLKGPKGTIDRVRVLGPIRSKTQVELSRTDSFVLGINPPVRDSGDIEGSEGLTLIGPKGEVELEKGVILAKRHIHLHTSDAEKMDLQDKDLVKVDIEGERGVLFKEVLVRVKDSYAAEFHIDTDEANAAGVKNGDQVTIIKD</sequence>
<keyword evidence="8 10" id="KW-0012">Acyltransferase</keyword>